<dbReference type="SUPFAM" id="SSF53613">
    <property type="entry name" value="Ribokinase-like"/>
    <property type="match status" value="1"/>
</dbReference>
<evidence type="ECO:0000313" key="5">
    <source>
        <dbReference type="Proteomes" id="UP000265882"/>
    </source>
</evidence>
<dbReference type="InterPro" id="IPR052562">
    <property type="entry name" value="Ketohexokinase-related"/>
</dbReference>
<dbReference type="CDD" id="cd01166">
    <property type="entry name" value="KdgK"/>
    <property type="match status" value="1"/>
</dbReference>
<keyword evidence="2 4" id="KW-0418">Kinase</keyword>
<evidence type="ECO:0000256" key="2">
    <source>
        <dbReference type="ARBA" id="ARBA00022777"/>
    </source>
</evidence>
<dbReference type="InterPro" id="IPR002173">
    <property type="entry name" value="Carboh/pur_kinase_PfkB_CS"/>
</dbReference>
<name>A0A3A4P1V9_ABYX5</name>
<gene>
    <name evidence="4" type="ORF">C4520_00350</name>
</gene>
<dbReference type="PROSITE" id="PS00584">
    <property type="entry name" value="PFKB_KINASES_2"/>
    <property type="match status" value="1"/>
</dbReference>
<reference evidence="4 5" key="1">
    <citation type="journal article" date="2017" name="ISME J.">
        <title>Energy and carbon metabolisms in a deep terrestrial subsurface fluid microbial community.</title>
        <authorList>
            <person name="Momper L."/>
            <person name="Jungbluth S.P."/>
            <person name="Lee M.D."/>
            <person name="Amend J.P."/>
        </authorList>
    </citation>
    <scope>NUCLEOTIDE SEQUENCE [LARGE SCALE GENOMIC DNA]</scope>
    <source>
        <strain evidence="4">SURF_5</strain>
    </source>
</reference>
<dbReference type="AlphaFoldDB" id="A0A3A4P1V9"/>
<keyword evidence="1" id="KW-0808">Transferase</keyword>
<evidence type="ECO:0000259" key="3">
    <source>
        <dbReference type="Pfam" id="PF00294"/>
    </source>
</evidence>
<dbReference type="EMBL" id="QZKU01000004">
    <property type="protein sequence ID" value="RJP26728.1"/>
    <property type="molecule type" value="Genomic_DNA"/>
</dbReference>
<evidence type="ECO:0000256" key="1">
    <source>
        <dbReference type="ARBA" id="ARBA00022679"/>
    </source>
</evidence>
<dbReference type="Proteomes" id="UP000265882">
    <property type="component" value="Unassembled WGS sequence"/>
</dbReference>
<dbReference type="PANTHER" id="PTHR42774:SF3">
    <property type="entry name" value="KETOHEXOKINASE"/>
    <property type="match status" value="1"/>
</dbReference>
<dbReference type="InterPro" id="IPR011611">
    <property type="entry name" value="PfkB_dom"/>
</dbReference>
<dbReference type="Gene3D" id="3.40.1190.20">
    <property type="match status" value="1"/>
</dbReference>
<protein>
    <submittedName>
        <fullName evidence="4">Carbohydrate kinase family protein</fullName>
    </submittedName>
</protein>
<feature type="domain" description="Carbohydrate kinase PfkB" evidence="3">
    <location>
        <begin position="5"/>
        <end position="282"/>
    </location>
</feature>
<organism evidence="4 5">
    <name type="scientific">Abyssobacteria bacterium (strain SURF_5)</name>
    <dbReference type="NCBI Taxonomy" id="2093360"/>
    <lineage>
        <taxon>Bacteria</taxon>
        <taxon>Pseudomonadati</taxon>
        <taxon>Candidatus Hydrogenedentota</taxon>
        <taxon>Candidatus Abyssobacteria</taxon>
    </lineage>
</organism>
<dbReference type="GO" id="GO:0016301">
    <property type="term" value="F:kinase activity"/>
    <property type="evidence" value="ECO:0007669"/>
    <property type="project" value="UniProtKB-KW"/>
</dbReference>
<sequence length="299" mass="32053">MPVDVVGVGIACSDVNITVTSIPKIDENVLVLDYRKHLGGTVSTALAALQRLGMRTKYMGMLGDDEYGRFTLEGMKAEGIDMTSVRLIEDERSPFSFVMVDSLTGRRSIAFYPGCAFTVPADVIDSAAIQSARLLHVDIANPAVFAACEIAKKAGVPVSLDANALYPGLEELLHMTNIFITAREITCGLSATEDPVEAGRYLLNEYKLDLAVVTLGAEGSVAVTHSEVAHAKGFPVEVVDTTGAGDVFHGAYLYGHISGWPIKRTLQFANAAGAIMCATQTGWTGIPTREEVEKFLKIH</sequence>
<dbReference type="PANTHER" id="PTHR42774">
    <property type="entry name" value="PHOSPHOTRANSFERASE SYSTEM TRANSPORT PROTEIN"/>
    <property type="match status" value="1"/>
</dbReference>
<comment type="caution">
    <text evidence="4">The sequence shown here is derived from an EMBL/GenBank/DDBJ whole genome shotgun (WGS) entry which is preliminary data.</text>
</comment>
<accession>A0A3A4P1V9</accession>
<dbReference type="Pfam" id="PF00294">
    <property type="entry name" value="PfkB"/>
    <property type="match status" value="1"/>
</dbReference>
<proteinExistence type="predicted"/>
<evidence type="ECO:0000313" key="4">
    <source>
        <dbReference type="EMBL" id="RJP26728.1"/>
    </source>
</evidence>
<dbReference type="InterPro" id="IPR029056">
    <property type="entry name" value="Ribokinase-like"/>
</dbReference>